<keyword evidence="2" id="KW-0732">Signal</keyword>
<dbReference type="RefSeq" id="WP_173079261.1">
    <property type="nucleotide sequence ID" value="NZ_BAABJB010000013.1"/>
</dbReference>
<feature type="chain" id="PRO_5028997862" evidence="2">
    <location>
        <begin position="33"/>
        <end position="162"/>
    </location>
</feature>
<name>A0A6V8LE96_9ACTN</name>
<gene>
    <name evidence="3" type="ORF">Prum_060090</name>
</gene>
<reference evidence="3 4" key="1">
    <citation type="submission" date="2020-03" db="EMBL/GenBank/DDBJ databases">
        <title>Whole genome shotgun sequence of Phytohabitans rumicis NBRC 108638.</title>
        <authorList>
            <person name="Komaki H."/>
            <person name="Tamura T."/>
        </authorList>
    </citation>
    <scope>NUCLEOTIDE SEQUENCE [LARGE SCALE GENOMIC DNA]</scope>
    <source>
        <strain evidence="3 4">NBRC 108638</strain>
    </source>
</reference>
<dbReference type="EMBL" id="BLPG01000001">
    <property type="protein sequence ID" value="GFJ92367.1"/>
    <property type="molecule type" value="Genomic_DNA"/>
</dbReference>
<reference evidence="3 4" key="2">
    <citation type="submission" date="2020-03" db="EMBL/GenBank/DDBJ databases">
        <authorList>
            <person name="Ichikawa N."/>
            <person name="Kimura A."/>
            <person name="Kitahashi Y."/>
            <person name="Uohara A."/>
        </authorList>
    </citation>
    <scope>NUCLEOTIDE SEQUENCE [LARGE SCALE GENOMIC DNA]</scope>
    <source>
        <strain evidence="3 4">NBRC 108638</strain>
    </source>
</reference>
<dbReference type="Proteomes" id="UP000482960">
    <property type="component" value="Unassembled WGS sequence"/>
</dbReference>
<proteinExistence type="predicted"/>
<feature type="region of interest" description="Disordered" evidence="1">
    <location>
        <begin position="34"/>
        <end position="53"/>
    </location>
</feature>
<comment type="caution">
    <text evidence="3">The sequence shown here is derived from an EMBL/GenBank/DDBJ whole genome shotgun (WGS) entry which is preliminary data.</text>
</comment>
<protein>
    <submittedName>
        <fullName evidence="3">Uncharacterized protein</fullName>
    </submittedName>
</protein>
<evidence type="ECO:0000313" key="3">
    <source>
        <dbReference type="EMBL" id="GFJ92367.1"/>
    </source>
</evidence>
<keyword evidence="4" id="KW-1185">Reference proteome</keyword>
<sequence length="162" mass="16378">MSSRISKKTALTGLAAAGVLAVGIAAPVAAFAQDKSSAPSAGQYGYGNRPDRAQHDEEFAAALAKELGIPEDKVADALSKVREQFRADKPDKQAPTEQDKADRQAAFKARLDQAVKDGKLTQEQADAILKAYEAGVLPGGGGRGPGGGPGGGAPGGAPRGGK</sequence>
<evidence type="ECO:0000256" key="1">
    <source>
        <dbReference type="SAM" id="MobiDB-lite"/>
    </source>
</evidence>
<evidence type="ECO:0000256" key="2">
    <source>
        <dbReference type="SAM" id="SignalP"/>
    </source>
</evidence>
<accession>A0A6V8LE96</accession>
<evidence type="ECO:0000313" key="4">
    <source>
        <dbReference type="Proteomes" id="UP000482960"/>
    </source>
</evidence>
<feature type="region of interest" description="Disordered" evidence="1">
    <location>
        <begin position="135"/>
        <end position="162"/>
    </location>
</feature>
<feature type="signal peptide" evidence="2">
    <location>
        <begin position="1"/>
        <end position="32"/>
    </location>
</feature>
<organism evidence="3 4">
    <name type="scientific">Phytohabitans rumicis</name>
    <dbReference type="NCBI Taxonomy" id="1076125"/>
    <lineage>
        <taxon>Bacteria</taxon>
        <taxon>Bacillati</taxon>
        <taxon>Actinomycetota</taxon>
        <taxon>Actinomycetes</taxon>
        <taxon>Micromonosporales</taxon>
        <taxon>Micromonosporaceae</taxon>
    </lineage>
</organism>
<dbReference type="InterPro" id="IPR006311">
    <property type="entry name" value="TAT_signal"/>
</dbReference>
<feature type="region of interest" description="Disordered" evidence="1">
    <location>
        <begin position="82"/>
        <end position="104"/>
    </location>
</feature>
<feature type="compositionally biased region" description="Gly residues" evidence="1">
    <location>
        <begin position="137"/>
        <end position="162"/>
    </location>
</feature>
<dbReference type="AlphaFoldDB" id="A0A6V8LE96"/>
<dbReference type="PROSITE" id="PS51318">
    <property type="entry name" value="TAT"/>
    <property type="match status" value="1"/>
</dbReference>